<dbReference type="GO" id="GO:0003905">
    <property type="term" value="F:alkylbase DNA N-glycosylase activity"/>
    <property type="evidence" value="ECO:0007669"/>
    <property type="project" value="UniProtKB-EC"/>
</dbReference>
<accession>A0ABS2L5D4</accession>
<dbReference type="EMBL" id="JAFBBU010000001">
    <property type="protein sequence ID" value="MBM7472282.1"/>
    <property type="molecule type" value="Genomic_DNA"/>
</dbReference>
<dbReference type="CDD" id="cd00056">
    <property type="entry name" value="ENDO3c"/>
    <property type="match status" value="1"/>
</dbReference>
<feature type="region of interest" description="Disordered" evidence="10">
    <location>
        <begin position="192"/>
        <end position="221"/>
    </location>
</feature>
<dbReference type="InterPro" id="IPR009057">
    <property type="entry name" value="Homeodomain-like_sf"/>
</dbReference>
<dbReference type="PANTHER" id="PTHR43003:SF13">
    <property type="entry name" value="DNA-3-METHYLADENINE GLYCOSYLASE 2"/>
    <property type="match status" value="1"/>
</dbReference>
<dbReference type="EC" id="3.2.2.21" evidence="3"/>
<organism evidence="12 13">
    <name type="scientific">Subtercola frigoramans</name>
    <dbReference type="NCBI Taxonomy" id="120298"/>
    <lineage>
        <taxon>Bacteria</taxon>
        <taxon>Bacillati</taxon>
        <taxon>Actinomycetota</taxon>
        <taxon>Actinomycetes</taxon>
        <taxon>Micrococcales</taxon>
        <taxon>Microbacteriaceae</taxon>
        <taxon>Subtercola</taxon>
    </lineage>
</organism>
<dbReference type="RefSeq" id="WP_307827138.1">
    <property type="nucleotide sequence ID" value="NZ_BAAAHT010000013.1"/>
</dbReference>
<dbReference type="SUPFAM" id="SSF55945">
    <property type="entry name" value="TATA-box binding protein-like"/>
    <property type="match status" value="1"/>
</dbReference>
<keyword evidence="8" id="KW-0804">Transcription</keyword>
<evidence type="ECO:0000256" key="6">
    <source>
        <dbReference type="ARBA" id="ARBA00023015"/>
    </source>
</evidence>
<dbReference type="InterPro" id="IPR051912">
    <property type="entry name" value="Alkylbase_DNA_Glycosylase/TA"/>
</dbReference>
<dbReference type="Pfam" id="PF06029">
    <property type="entry name" value="AlkA_N"/>
    <property type="match status" value="1"/>
</dbReference>
<feature type="domain" description="HTH araC/xylS-type" evidence="11">
    <location>
        <begin position="91"/>
        <end position="189"/>
    </location>
</feature>
<evidence type="ECO:0000256" key="3">
    <source>
        <dbReference type="ARBA" id="ARBA00012000"/>
    </source>
</evidence>
<dbReference type="PANTHER" id="PTHR43003">
    <property type="entry name" value="DNA-3-METHYLADENINE GLYCOSYLASE"/>
    <property type="match status" value="1"/>
</dbReference>
<dbReference type="InterPro" id="IPR011257">
    <property type="entry name" value="DNA_glycosylase"/>
</dbReference>
<evidence type="ECO:0000256" key="8">
    <source>
        <dbReference type="ARBA" id="ARBA00023163"/>
    </source>
</evidence>
<name>A0ABS2L5D4_9MICO</name>
<dbReference type="Proteomes" id="UP000776164">
    <property type="component" value="Unassembled WGS sequence"/>
</dbReference>
<reference evidence="12 13" key="1">
    <citation type="submission" date="2021-01" db="EMBL/GenBank/DDBJ databases">
        <title>Sequencing the genomes of 1000 actinobacteria strains.</title>
        <authorList>
            <person name="Klenk H.-P."/>
        </authorList>
    </citation>
    <scope>NUCLEOTIDE SEQUENCE [LARGE SCALE GENOMIC DNA]</scope>
    <source>
        <strain evidence="12 13">DSM 13057</strain>
    </source>
</reference>
<keyword evidence="4" id="KW-0489">Methyltransferase</keyword>
<keyword evidence="4" id="KW-0808">Transferase</keyword>
<keyword evidence="6" id="KW-0805">Transcription regulation</keyword>
<dbReference type="InterPro" id="IPR003265">
    <property type="entry name" value="HhH-GPD_domain"/>
</dbReference>
<sequence>MSTAAAALFDQRYRAMKAKDSRFDGQFITGVHTTGIYCRPSCPARTPHPQNVSFFVTAAAAHQAGLRACKRCLPDAVPGSPEWNLRDDLAGRVMRLIEDGVVDREGVDGLARRVGYTPRHLTRVLTAELGAGPQALARAHRAQSARVLLQSTALPLSQVVFASGFSSVRAFNETILAVYETSPSRLREQASLLREQGRRGRSHSVGAEAETPVGPAVASAPAPSIDTAAPISAHGTSGRVRLTLPARPPFDGNGVIDFLATRAVSGVEDVSGGIYRRSLLLPHGQAVIAVTVSDTGVICTAQLENLADVSTLASRVRRLFDLDADSQSIDEALAQVPELRASVKALPGIRMPGSTDPHEVVFRALVGQQISVKGARTVLGRLAAELGDALTVGSDAAITRLFPTAARIAEHGRDVLRGPARRIDTIIRTAEALANGEISLDVGTSHAQLMTELTSVPGIGEWTAGYVAMRVLGAPDVLLDGDLALRAGAVKLGLPQERPGLRAWAQQVSPWRSYLGMHLWRAAG</sequence>
<evidence type="ECO:0000313" key="13">
    <source>
        <dbReference type="Proteomes" id="UP000776164"/>
    </source>
</evidence>
<evidence type="ECO:0000256" key="7">
    <source>
        <dbReference type="ARBA" id="ARBA00023159"/>
    </source>
</evidence>
<dbReference type="SUPFAM" id="SSF57884">
    <property type="entry name" value="Ada DNA repair protein, N-terminal domain (N-Ada 10)"/>
    <property type="match status" value="1"/>
</dbReference>
<dbReference type="SUPFAM" id="SSF46689">
    <property type="entry name" value="Homeodomain-like"/>
    <property type="match status" value="1"/>
</dbReference>
<dbReference type="SMART" id="SM00342">
    <property type="entry name" value="HTH_ARAC"/>
    <property type="match status" value="1"/>
</dbReference>
<feature type="compositionally biased region" description="Low complexity" evidence="10">
    <location>
        <begin position="212"/>
        <end position="221"/>
    </location>
</feature>
<dbReference type="InterPro" id="IPR035451">
    <property type="entry name" value="Ada-like_dom_sf"/>
</dbReference>
<evidence type="ECO:0000259" key="11">
    <source>
        <dbReference type="PROSITE" id="PS01124"/>
    </source>
</evidence>
<keyword evidence="7" id="KW-0010">Activator</keyword>
<dbReference type="Gene3D" id="3.40.10.10">
    <property type="entry name" value="DNA Methylphosphotriester Repair Domain"/>
    <property type="match status" value="1"/>
</dbReference>
<dbReference type="Gene3D" id="3.30.310.20">
    <property type="entry name" value="DNA-3-methyladenine glycosylase AlkA, N-terminal domain"/>
    <property type="match status" value="1"/>
</dbReference>
<comment type="cofactor">
    <cofactor evidence="2">
        <name>Zn(2+)</name>
        <dbReference type="ChEBI" id="CHEBI:29105"/>
    </cofactor>
</comment>
<evidence type="ECO:0000256" key="1">
    <source>
        <dbReference type="ARBA" id="ARBA00000086"/>
    </source>
</evidence>
<dbReference type="Gene3D" id="1.10.10.60">
    <property type="entry name" value="Homeodomain-like"/>
    <property type="match status" value="1"/>
</dbReference>
<evidence type="ECO:0000313" key="12">
    <source>
        <dbReference type="EMBL" id="MBM7472282.1"/>
    </source>
</evidence>
<evidence type="ECO:0000256" key="4">
    <source>
        <dbReference type="ARBA" id="ARBA00022603"/>
    </source>
</evidence>
<dbReference type="Gene3D" id="1.10.340.30">
    <property type="entry name" value="Hypothetical protein, domain 2"/>
    <property type="match status" value="1"/>
</dbReference>
<comment type="catalytic activity">
    <reaction evidence="1">
        <text>Hydrolysis of alkylated DNA, releasing 3-methyladenine, 3-methylguanine, 7-methylguanine and 7-methyladenine.</text>
        <dbReference type="EC" id="3.2.2.21"/>
    </reaction>
</comment>
<evidence type="ECO:0000256" key="9">
    <source>
        <dbReference type="ARBA" id="ARBA00023204"/>
    </source>
</evidence>
<evidence type="ECO:0000256" key="5">
    <source>
        <dbReference type="ARBA" id="ARBA00022763"/>
    </source>
</evidence>
<dbReference type="InterPro" id="IPR010316">
    <property type="entry name" value="AlkA_N"/>
</dbReference>
<evidence type="ECO:0000256" key="2">
    <source>
        <dbReference type="ARBA" id="ARBA00001947"/>
    </source>
</evidence>
<evidence type="ECO:0000256" key="10">
    <source>
        <dbReference type="SAM" id="MobiDB-lite"/>
    </source>
</evidence>
<protein>
    <recommendedName>
        <fullName evidence="3">DNA-3-methyladenine glycosylase II</fullName>
        <ecNumber evidence="3">3.2.2.21</ecNumber>
    </recommendedName>
</protein>
<dbReference type="InterPro" id="IPR018060">
    <property type="entry name" value="HTH_AraC"/>
</dbReference>
<proteinExistence type="predicted"/>
<dbReference type="InterPro" id="IPR004026">
    <property type="entry name" value="Ada_DNA_repair_Zn-bd"/>
</dbReference>
<gene>
    <name evidence="12" type="ORF">JOE66_001916</name>
</gene>
<dbReference type="SMART" id="SM01009">
    <property type="entry name" value="AlkA_N"/>
    <property type="match status" value="1"/>
</dbReference>
<dbReference type="SUPFAM" id="SSF48150">
    <property type="entry name" value="DNA-glycosylase"/>
    <property type="match status" value="1"/>
</dbReference>
<keyword evidence="13" id="KW-1185">Reference proteome</keyword>
<keyword evidence="5" id="KW-0227">DNA damage</keyword>
<dbReference type="PROSITE" id="PS01124">
    <property type="entry name" value="HTH_ARAC_FAMILY_2"/>
    <property type="match status" value="1"/>
</dbReference>
<keyword evidence="12" id="KW-0326">Glycosidase</keyword>
<dbReference type="SMART" id="SM00478">
    <property type="entry name" value="ENDO3c"/>
    <property type="match status" value="1"/>
</dbReference>
<keyword evidence="12" id="KW-0378">Hydrolase</keyword>
<dbReference type="InterPro" id="IPR037046">
    <property type="entry name" value="AlkA_N_sf"/>
</dbReference>
<keyword evidence="9" id="KW-0234">DNA repair</keyword>
<dbReference type="Pfam" id="PF02805">
    <property type="entry name" value="Ada_Zn_binding"/>
    <property type="match status" value="1"/>
</dbReference>
<dbReference type="Pfam" id="PF12833">
    <property type="entry name" value="HTH_18"/>
    <property type="match status" value="1"/>
</dbReference>
<comment type="caution">
    <text evidence="12">The sequence shown here is derived from an EMBL/GenBank/DDBJ whole genome shotgun (WGS) entry which is preliminary data.</text>
</comment>